<organism evidence="2 3">
    <name type="scientific">Streptomyces pacificus</name>
    <dbReference type="NCBI Taxonomy" id="2705029"/>
    <lineage>
        <taxon>Bacteria</taxon>
        <taxon>Bacillati</taxon>
        <taxon>Actinomycetota</taxon>
        <taxon>Actinomycetes</taxon>
        <taxon>Kitasatosporales</taxon>
        <taxon>Streptomycetaceae</taxon>
        <taxon>Streptomyces</taxon>
    </lineage>
</organism>
<evidence type="ECO:0008006" key="4">
    <source>
        <dbReference type="Google" id="ProtNLM"/>
    </source>
</evidence>
<dbReference type="SUPFAM" id="SSF55486">
    <property type="entry name" value="Metalloproteases ('zincins'), catalytic domain"/>
    <property type="match status" value="1"/>
</dbReference>
<feature type="compositionally biased region" description="Basic residues" evidence="1">
    <location>
        <begin position="42"/>
        <end position="60"/>
    </location>
</feature>
<protein>
    <recommendedName>
        <fullName evidence="4">Metallopeptidase family protein</fullName>
    </recommendedName>
</protein>
<dbReference type="Pfam" id="PF06262">
    <property type="entry name" value="Zincin_1"/>
    <property type="match status" value="1"/>
</dbReference>
<dbReference type="EMBL" id="BLLG01000020">
    <property type="protein sequence ID" value="GFH38781.1"/>
    <property type="molecule type" value="Genomic_DNA"/>
</dbReference>
<keyword evidence="3" id="KW-1185">Reference proteome</keyword>
<dbReference type="CDD" id="cd12952">
    <property type="entry name" value="MMP_ACEL2062"/>
    <property type="match status" value="1"/>
</dbReference>
<comment type="caution">
    <text evidence="2">The sequence shown here is derived from an EMBL/GenBank/DDBJ whole genome shotgun (WGS) entry which is preliminary data.</text>
</comment>
<dbReference type="Gene3D" id="3.30.2010.20">
    <property type="match status" value="1"/>
</dbReference>
<evidence type="ECO:0000256" key="1">
    <source>
        <dbReference type="SAM" id="MobiDB-lite"/>
    </source>
</evidence>
<dbReference type="Proteomes" id="UP000484988">
    <property type="component" value="Unassembled WGS sequence"/>
</dbReference>
<name>A0A6A0B2L4_9ACTN</name>
<dbReference type="InterPro" id="IPR038555">
    <property type="entry name" value="Zincin_1_sf"/>
</dbReference>
<reference evidence="2 3" key="1">
    <citation type="submission" date="2020-02" db="EMBL/GenBank/DDBJ databases">
        <title>Whole Genome Shotgun Sequence of Streptomyces sp. strain CWH03.</title>
        <authorList>
            <person name="Dohra H."/>
            <person name="Kodani S."/>
            <person name="Yamamura H."/>
        </authorList>
    </citation>
    <scope>NUCLEOTIDE SEQUENCE [LARGE SCALE GENOMIC DNA]</scope>
    <source>
        <strain evidence="2 3">CWH03</strain>
    </source>
</reference>
<feature type="region of interest" description="Disordered" evidence="1">
    <location>
        <begin position="34"/>
        <end position="78"/>
    </location>
</feature>
<accession>A0A6A0B2L4</accession>
<dbReference type="AlphaFoldDB" id="A0A6A0B2L4"/>
<evidence type="ECO:0000313" key="3">
    <source>
        <dbReference type="Proteomes" id="UP000484988"/>
    </source>
</evidence>
<evidence type="ECO:0000313" key="2">
    <source>
        <dbReference type="EMBL" id="GFH38781.1"/>
    </source>
</evidence>
<gene>
    <name evidence="2" type="ORF">SCWH03_50340</name>
</gene>
<proteinExistence type="predicted"/>
<dbReference type="InterPro" id="IPR010428">
    <property type="entry name" value="Zincin_1"/>
</dbReference>
<sequence length="204" mass="22550">MHLGFPAASGRHPVRTGPIPDGAPCERFRTPPGALPGASPHAFRHGCGRVARPRTRRRADARRGPGERRSLHRTGQHRIPAVVPDNGCVLEMSREAFEELVSQALDTIPPELTRVMDNVAVFVEDEPDPADPELLGLYEGTPLTERGEWYAGVLPDRISLYMGPTLRYCESPDDVVHEVAVTVVHEIAHHFGIDDERLHELGWG</sequence>